<organism evidence="2 3">
    <name type="scientific">Sphagnum troendelagicum</name>
    <dbReference type="NCBI Taxonomy" id="128251"/>
    <lineage>
        <taxon>Eukaryota</taxon>
        <taxon>Viridiplantae</taxon>
        <taxon>Streptophyta</taxon>
        <taxon>Embryophyta</taxon>
        <taxon>Bryophyta</taxon>
        <taxon>Sphagnophytina</taxon>
        <taxon>Sphagnopsida</taxon>
        <taxon>Sphagnales</taxon>
        <taxon>Sphagnaceae</taxon>
        <taxon>Sphagnum</taxon>
    </lineage>
</organism>
<feature type="domain" description="Rhodanese" evidence="1">
    <location>
        <begin position="19"/>
        <end position="123"/>
    </location>
</feature>
<proteinExistence type="predicted"/>
<dbReference type="Proteomes" id="UP001497512">
    <property type="component" value="Chromosome 2"/>
</dbReference>
<sequence>MANCSSISFVSGDDLEVLQGPKVAVIDVRDEERDSDGHIAGSMHFASESFEEKLPELLQEISGKEAVVFHCAKSQVRGPTCARILCDHLNTAVSEGIMDKVPKVVVLERGFNGWAMAGRPVCSCAGTVCNKT</sequence>
<dbReference type="InterPro" id="IPR001763">
    <property type="entry name" value="Rhodanese-like_dom"/>
</dbReference>
<keyword evidence="3" id="KW-1185">Reference proteome</keyword>
<dbReference type="EMBL" id="OZ019894">
    <property type="protein sequence ID" value="CAK9216223.1"/>
    <property type="molecule type" value="Genomic_DNA"/>
</dbReference>
<dbReference type="Gene3D" id="3.40.250.10">
    <property type="entry name" value="Rhodanese-like domain"/>
    <property type="match status" value="1"/>
</dbReference>
<dbReference type="SMART" id="SM00450">
    <property type="entry name" value="RHOD"/>
    <property type="match status" value="1"/>
</dbReference>
<gene>
    <name evidence="2" type="ORF">CSSPTR1EN2_LOCUS13363</name>
</gene>
<dbReference type="SUPFAM" id="SSF52821">
    <property type="entry name" value="Rhodanese/Cell cycle control phosphatase"/>
    <property type="match status" value="1"/>
</dbReference>
<evidence type="ECO:0000313" key="2">
    <source>
        <dbReference type="EMBL" id="CAK9216223.1"/>
    </source>
</evidence>
<reference evidence="2" key="1">
    <citation type="submission" date="2024-02" db="EMBL/GenBank/DDBJ databases">
        <authorList>
            <consortium name="ELIXIR-Norway"/>
            <consortium name="Elixir Norway"/>
        </authorList>
    </citation>
    <scope>NUCLEOTIDE SEQUENCE</scope>
</reference>
<dbReference type="InterPro" id="IPR036873">
    <property type="entry name" value="Rhodanese-like_dom_sf"/>
</dbReference>
<protein>
    <recommendedName>
        <fullName evidence="1">Rhodanese domain-containing protein</fullName>
    </recommendedName>
</protein>
<accession>A0ABP0UAS5</accession>
<dbReference type="PANTHER" id="PTHR10828">
    <property type="entry name" value="M-PHASE INDUCER PHOSPHATASE DUAL SPECIFICITY PHOSPHATASE CDC25"/>
    <property type="match status" value="1"/>
</dbReference>
<dbReference type="PANTHER" id="PTHR10828:SF38">
    <property type="entry name" value="ARSENICAL-RESISTANCE PROTEIN 2-RELATED"/>
    <property type="match status" value="1"/>
</dbReference>
<dbReference type="Pfam" id="PF00581">
    <property type="entry name" value="Rhodanese"/>
    <property type="match status" value="1"/>
</dbReference>
<name>A0ABP0UAS5_9BRYO</name>
<evidence type="ECO:0000313" key="3">
    <source>
        <dbReference type="Proteomes" id="UP001497512"/>
    </source>
</evidence>
<dbReference type="PROSITE" id="PS50206">
    <property type="entry name" value="RHODANESE_3"/>
    <property type="match status" value="1"/>
</dbReference>
<evidence type="ECO:0000259" key="1">
    <source>
        <dbReference type="PROSITE" id="PS50206"/>
    </source>
</evidence>